<evidence type="ECO:0000256" key="4">
    <source>
        <dbReference type="SAM" id="Phobius"/>
    </source>
</evidence>
<dbReference type="PANTHER" id="PTHR43280">
    <property type="entry name" value="ARAC-FAMILY TRANSCRIPTIONAL REGULATOR"/>
    <property type="match status" value="1"/>
</dbReference>
<dbReference type="InterPro" id="IPR020449">
    <property type="entry name" value="Tscrpt_reg_AraC-type_HTH"/>
</dbReference>
<dbReference type="InterPro" id="IPR018060">
    <property type="entry name" value="HTH_AraC"/>
</dbReference>
<dbReference type="InterPro" id="IPR009057">
    <property type="entry name" value="Homeodomain-like_sf"/>
</dbReference>
<dbReference type="InterPro" id="IPR018062">
    <property type="entry name" value="HTH_AraC-typ_CS"/>
</dbReference>
<dbReference type="PROSITE" id="PS00041">
    <property type="entry name" value="HTH_ARAC_FAMILY_1"/>
    <property type="match status" value="1"/>
</dbReference>
<dbReference type="PRINTS" id="PR00032">
    <property type="entry name" value="HTHARAC"/>
</dbReference>
<feature type="transmembrane region" description="Helical" evidence="4">
    <location>
        <begin position="51"/>
        <end position="72"/>
    </location>
</feature>
<feature type="transmembrane region" description="Helical" evidence="4">
    <location>
        <begin position="147"/>
        <end position="165"/>
    </location>
</feature>
<dbReference type="Gene3D" id="1.10.10.60">
    <property type="entry name" value="Homeodomain-like"/>
    <property type="match status" value="1"/>
</dbReference>
<reference evidence="6 7" key="1">
    <citation type="journal article" date="2014" name="Antonie Van Leeuwenhoek">
        <title>Hyphomonas beringensis sp. nov. and Hyphomonas chukchiensis sp. nov., isolated from surface seawater of the Bering Sea and Chukchi Sea.</title>
        <authorList>
            <person name="Li C."/>
            <person name="Lai Q."/>
            <person name="Li G."/>
            <person name="Dong C."/>
            <person name="Wang J."/>
            <person name="Liao Y."/>
            <person name="Shao Z."/>
        </authorList>
    </citation>
    <scope>NUCLEOTIDE SEQUENCE [LARGE SCALE GENOMIC DNA]</scope>
    <source>
        <strain evidence="6 7">22II1-22F38</strain>
    </source>
</reference>
<proteinExistence type="predicted"/>
<evidence type="ECO:0000256" key="3">
    <source>
        <dbReference type="ARBA" id="ARBA00023163"/>
    </source>
</evidence>
<dbReference type="GO" id="GO:0003700">
    <property type="term" value="F:DNA-binding transcription factor activity"/>
    <property type="evidence" value="ECO:0007669"/>
    <property type="project" value="InterPro"/>
</dbReference>
<keyword evidence="3" id="KW-0804">Transcription</keyword>
<evidence type="ECO:0000313" key="6">
    <source>
        <dbReference type="EMBL" id="KCZ64823.1"/>
    </source>
</evidence>
<evidence type="ECO:0000259" key="5">
    <source>
        <dbReference type="PROSITE" id="PS01124"/>
    </source>
</evidence>
<dbReference type="RefSeq" id="WP_051602356.1">
    <property type="nucleotide sequence ID" value="NZ_AWFH01000001.1"/>
</dbReference>
<feature type="transmembrane region" description="Helical" evidence="4">
    <location>
        <begin position="109"/>
        <end position="135"/>
    </location>
</feature>
<dbReference type="PATRIC" id="fig|1280948.3.peg.38"/>
<dbReference type="SMART" id="SM00342">
    <property type="entry name" value="HTH_ARAC"/>
    <property type="match status" value="1"/>
</dbReference>
<dbReference type="Proteomes" id="UP000024547">
    <property type="component" value="Unassembled WGS sequence"/>
</dbReference>
<feature type="domain" description="HTH araC/xylS-type" evidence="5">
    <location>
        <begin position="268"/>
        <end position="328"/>
    </location>
</feature>
<protein>
    <recommendedName>
        <fullName evidence="5">HTH araC/xylS-type domain-containing protein</fullName>
    </recommendedName>
</protein>
<dbReference type="PANTHER" id="PTHR43280:SF29">
    <property type="entry name" value="ARAC-FAMILY TRANSCRIPTIONAL REGULATOR"/>
    <property type="match status" value="1"/>
</dbReference>
<keyword evidence="4" id="KW-0812">Transmembrane</keyword>
<feature type="transmembrane region" description="Helical" evidence="4">
    <location>
        <begin position="84"/>
        <end position="103"/>
    </location>
</feature>
<keyword evidence="7" id="KW-1185">Reference proteome</keyword>
<name>A0A059EAZ5_9PROT</name>
<gene>
    <name evidence="6" type="ORF">HY36_00190</name>
</gene>
<dbReference type="eggNOG" id="COG2207">
    <property type="taxonomic scope" value="Bacteria"/>
</dbReference>
<dbReference type="GO" id="GO:0043565">
    <property type="term" value="F:sequence-specific DNA binding"/>
    <property type="evidence" value="ECO:0007669"/>
    <property type="project" value="InterPro"/>
</dbReference>
<dbReference type="GeneID" id="92500039"/>
<dbReference type="PROSITE" id="PS01124">
    <property type="entry name" value="HTH_ARAC_FAMILY_2"/>
    <property type="match status" value="1"/>
</dbReference>
<evidence type="ECO:0000256" key="2">
    <source>
        <dbReference type="ARBA" id="ARBA00023125"/>
    </source>
</evidence>
<dbReference type="STRING" id="1280948.HY36_00190"/>
<dbReference type="SUPFAM" id="SSF46689">
    <property type="entry name" value="Homeodomain-like"/>
    <property type="match status" value="1"/>
</dbReference>
<sequence>MNIARASLGNLGTFWRSLPSGPASPLAIYWAAFALSVAAFVAEYFVGSHVLQLGVLLVLISFVPCGLAWLLSRELFRKEAERKAWPALVVGVLYLTCLINYLAPESHVGGMLGVVASMKSLIGSAMLLMTFVEAIDGMNASASERRFRLSFAGGYAGLVTVSLLADQPGLDAWQDEFRIVAASLALMGASLAVLYRRRNPLEVSKTRKTDRSRSVPCDPALAARLTTLLEVDRIYLEPNIKVADAALRLRTPDYKVSQCIVSDLGFANFNQLINSYRIQEACDQLLQPDLADQPILSIAMDCGFGSIGPFNRAFKAHTGMTPSAYRRQTRIAESVR</sequence>
<evidence type="ECO:0000256" key="1">
    <source>
        <dbReference type="ARBA" id="ARBA00023015"/>
    </source>
</evidence>
<evidence type="ECO:0000313" key="7">
    <source>
        <dbReference type="Proteomes" id="UP000024547"/>
    </source>
</evidence>
<accession>A0A059EAZ5</accession>
<dbReference type="Pfam" id="PF12833">
    <property type="entry name" value="HTH_18"/>
    <property type="match status" value="1"/>
</dbReference>
<comment type="caution">
    <text evidence="6">The sequence shown here is derived from an EMBL/GenBank/DDBJ whole genome shotgun (WGS) entry which is preliminary data.</text>
</comment>
<keyword evidence="4" id="KW-1133">Transmembrane helix</keyword>
<keyword evidence="2" id="KW-0238">DNA-binding</keyword>
<feature type="transmembrane region" description="Helical" evidence="4">
    <location>
        <begin position="177"/>
        <end position="195"/>
    </location>
</feature>
<keyword evidence="4" id="KW-0472">Membrane</keyword>
<dbReference type="EMBL" id="AWFH01000001">
    <property type="protein sequence ID" value="KCZ64823.1"/>
    <property type="molecule type" value="Genomic_DNA"/>
</dbReference>
<dbReference type="OrthoDB" id="9816011at2"/>
<organism evidence="6 7">
    <name type="scientific">Hyphomonas atlantica</name>
    <dbReference type="NCBI Taxonomy" id="1280948"/>
    <lineage>
        <taxon>Bacteria</taxon>
        <taxon>Pseudomonadati</taxon>
        <taxon>Pseudomonadota</taxon>
        <taxon>Alphaproteobacteria</taxon>
        <taxon>Hyphomonadales</taxon>
        <taxon>Hyphomonadaceae</taxon>
        <taxon>Hyphomonas</taxon>
    </lineage>
</organism>
<dbReference type="AlphaFoldDB" id="A0A059EAZ5"/>
<keyword evidence="1" id="KW-0805">Transcription regulation</keyword>